<dbReference type="AlphaFoldDB" id="A0A8J2NR97"/>
<reference evidence="1" key="1">
    <citation type="submission" date="2021-06" db="EMBL/GenBank/DDBJ databases">
        <authorList>
            <person name="Hodson N. C."/>
            <person name="Mongue J. A."/>
            <person name="Jaron S. K."/>
        </authorList>
    </citation>
    <scope>NUCLEOTIDE SEQUENCE</scope>
</reference>
<dbReference type="EMBL" id="CAJVCH010092508">
    <property type="protein sequence ID" value="CAG7722807.1"/>
    <property type="molecule type" value="Genomic_DNA"/>
</dbReference>
<gene>
    <name evidence="1" type="ORF">AFUS01_LOCUS11919</name>
</gene>
<protein>
    <submittedName>
        <fullName evidence="1">Uncharacterized protein</fullName>
    </submittedName>
</protein>
<keyword evidence="2" id="KW-1185">Reference proteome</keyword>
<sequence length="29" mass="3324">MFGAPIPWTTIDQESNVFQLDMFVRPDPA</sequence>
<name>A0A8J2NR97_9HEXA</name>
<comment type="caution">
    <text evidence="1">The sequence shown here is derived from an EMBL/GenBank/DDBJ whole genome shotgun (WGS) entry which is preliminary data.</text>
</comment>
<organism evidence="1 2">
    <name type="scientific">Allacma fusca</name>
    <dbReference type="NCBI Taxonomy" id="39272"/>
    <lineage>
        <taxon>Eukaryota</taxon>
        <taxon>Metazoa</taxon>
        <taxon>Ecdysozoa</taxon>
        <taxon>Arthropoda</taxon>
        <taxon>Hexapoda</taxon>
        <taxon>Collembola</taxon>
        <taxon>Symphypleona</taxon>
        <taxon>Sminthuridae</taxon>
        <taxon>Allacma</taxon>
    </lineage>
</organism>
<feature type="non-terminal residue" evidence="1">
    <location>
        <position position="1"/>
    </location>
</feature>
<evidence type="ECO:0000313" key="2">
    <source>
        <dbReference type="Proteomes" id="UP000708208"/>
    </source>
</evidence>
<accession>A0A8J2NR97</accession>
<proteinExistence type="predicted"/>
<dbReference type="Proteomes" id="UP000708208">
    <property type="component" value="Unassembled WGS sequence"/>
</dbReference>
<evidence type="ECO:0000313" key="1">
    <source>
        <dbReference type="EMBL" id="CAG7722807.1"/>
    </source>
</evidence>